<comment type="catalytic activity">
    <reaction evidence="1">
        <text>ATP + protein L-histidine = ADP + protein N-phospho-L-histidine.</text>
        <dbReference type="EC" id="2.7.13.3"/>
    </reaction>
</comment>
<keyword evidence="5" id="KW-0808">Transferase</keyword>
<dbReference type="PROSITE" id="PS50109">
    <property type="entry name" value="HIS_KIN"/>
    <property type="match status" value="1"/>
</dbReference>
<keyword evidence="8" id="KW-1133">Transmembrane helix</keyword>
<dbReference type="InterPro" id="IPR005467">
    <property type="entry name" value="His_kinase_dom"/>
</dbReference>
<dbReference type="CDD" id="cd06225">
    <property type="entry name" value="HAMP"/>
    <property type="match status" value="1"/>
</dbReference>
<dbReference type="InterPro" id="IPR036097">
    <property type="entry name" value="HisK_dim/P_sf"/>
</dbReference>
<dbReference type="PANTHER" id="PTHR45436:SF5">
    <property type="entry name" value="SENSOR HISTIDINE KINASE TRCS"/>
    <property type="match status" value="1"/>
</dbReference>
<reference evidence="13" key="1">
    <citation type="submission" date="2021-01" db="EMBL/GenBank/DDBJ databases">
        <title>Whole genome shotgun sequence of Sinosporangium siamense NBRC 109515.</title>
        <authorList>
            <person name="Komaki H."/>
            <person name="Tamura T."/>
        </authorList>
    </citation>
    <scope>NUCLEOTIDE SEQUENCE</scope>
    <source>
        <strain evidence="13">NBRC 109515</strain>
    </source>
</reference>
<dbReference type="PROSITE" id="PS50885">
    <property type="entry name" value="HAMP"/>
    <property type="match status" value="1"/>
</dbReference>
<evidence type="ECO:0000256" key="6">
    <source>
        <dbReference type="ARBA" id="ARBA00022692"/>
    </source>
</evidence>
<dbReference type="Gene3D" id="3.30.565.10">
    <property type="entry name" value="Histidine kinase-like ATPase, C-terminal domain"/>
    <property type="match status" value="1"/>
</dbReference>
<dbReference type="InterPro" id="IPR003660">
    <property type="entry name" value="HAMP_dom"/>
</dbReference>
<organism evidence="13 14">
    <name type="scientific">Sinosporangium siamense</name>
    <dbReference type="NCBI Taxonomy" id="1367973"/>
    <lineage>
        <taxon>Bacteria</taxon>
        <taxon>Bacillati</taxon>
        <taxon>Actinomycetota</taxon>
        <taxon>Actinomycetes</taxon>
        <taxon>Streptosporangiales</taxon>
        <taxon>Streptosporangiaceae</taxon>
        <taxon>Sinosporangium</taxon>
    </lineage>
</organism>
<dbReference type="PRINTS" id="PR00344">
    <property type="entry name" value="BCTRLSENSOR"/>
</dbReference>
<dbReference type="RefSeq" id="WP_204031074.1">
    <property type="nucleotide sequence ID" value="NZ_BOOW01000041.1"/>
</dbReference>
<dbReference type="SUPFAM" id="SSF158472">
    <property type="entry name" value="HAMP domain-like"/>
    <property type="match status" value="1"/>
</dbReference>
<dbReference type="Pfam" id="PF00512">
    <property type="entry name" value="HisKA"/>
    <property type="match status" value="1"/>
</dbReference>
<dbReference type="EC" id="2.7.13.3" evidence="3"/>
<evidence type="ECO:0000313" key="14">
    <source>
        <dbReference type="Proteomes" id="UP000606172"/>
    </source>
</evidence>
<accession>A0A919RPY5</accession>
<dbReference type="Gene3D" id="6.10.340.10">
    <property type="match status" value="1"/>
</dbReference>
<keyword evidence="14" id="KW-1185">Reference proteome</keyword>
<dbReference type="InterPro" id="IPR003594">
    <property type="entry name" value="HATPase_dom"/>
</dbReference>
<dbReference type="GO" id="GO:0000155">
    <property type="term" value="F:phosphorelay sensor kinase activity"/>
    <property type="evidence" value="ECO:0007669"/>
    <property type="project" value="InterPro"/>
</dbReference>
<dbReference type="InterPro" id="IPR036890">
    <property type="entry name" value="HATPase_C_sf"/>
</dbReference>
<evidence type="ECO:0000256" key="5">
    <source>
        <dbReference type="ARBA" id="ARBA00022679"/>
    </source>
</evidence>
<dbReference type="InterPro" id="IPR003661">
    <property type="entry name" value="HisK_dim/P_dom"/>
</dbReference>
<protein>
    <recommendedName>
        <fullName evidence="3">histidine kinase</fullName>
        <ecNumber evidence="3">2.7.13.3</ecNumber>
    </recommendedName>
</protein>
<evidence type="ECO:0000259" key="11">
    <source>
        <dbReference type="PROSITE" id="PS50109"/>
    </source>
</evidence>
<dbReference type="InterPro" id="IPR004358">
    <property type="entry name" value="Sig_transdc_His_kin-like_C"/>
</dbReference>
<gene>
    <name evidence="13" type="ORF">Ssi02_62850</name>
</gene>
<evidence type="ECO:0000256" key="8">
    <source>
        <dbReference type="ARBA" id="ARBA00022989"/>
    </source>
</evidence>
<name>A0A919RPY5_9ACTN</name>
<keyword evidence="10" id="KW-0472">Membrane</keyword>
<evidence type="ECO:0000256" key="2">
    <source>
        <dbReference type="ARBA" id="ARBA00004236"/>
    </source>
</evidence>
<keyword evidence="9" id="KW-0902">Two-component regulatory system</keyword>
<dbReference type="AlphaFoldDB" id="A0A919RPY5"/>
<evidence type="ECO:0000259" key="12">
    <source>
        <dbReference type="PROSITE" id="PS50885"/>
    </source>
</evidence>
<dbReference type="SMART" id="SM00388">
    <property type="entry name" value="HisKA"/>
    <property type="match status" value="1"/>
</dbReference>
<dbReference type="EMBL" id="BOOW01000041">
    <property type="protein sequence ID" value="GII96054.1"/>
    <property type="molecule type" value="Genomic_DNA"/>
</dbReference>
<evidence type="ECO:0000256" key="9">
    <source>
        <dbReference type="ARBA" id="ARBA00023012"/>
    </source>
</evidence>
<keyword evidence="7" id="KW-0418">Kinase</keyword>
<dbReference type="SUPFAM" id="SSF47384">
    <property type="entry name" value="Homodimeric domain of signal transducing histidine kinase"/>
    <property type="match status" value="1"/>
</dbReference>
<dbReference type="Pfam" id="PF02518">
    <property type="entry name" value="HATPase_c"/>
    <property type="match status" value="1"/>
</dbReference>
<dbReference type="InterPro" id="IPR050428">
    <property type="entry name" value="TCS_sensor_his_kinase"/>
</dbReference>
<sequence length="455" mass="47569">MSLRARLFAGLLVVSATLLVTLSAVSVLVLRGHLTQRLEDQLITASATTSHRVAAAPGGRLDRTLTGSDYAAAVFNAGTGRARLVNGDAAEAFAVPGLVERAGREALVGYAAREETFNLANGMMARARAQDRNPDRIVVVAVPMDSVEAPVRRLIVAELVTGGVLILVLALSGHVLIVGGLSPLAKMAGVAHRVAMGGDLSVRMPEGGSEIGRLGSAVNLMLERIAGAFRDRWASEERVRQFAADASHELRTPLSAIRGYAELYRTGAIPADDLPKIMKRIEDEAARMGDMVGQLLELARLDRAAGLSLAPTDLVAVAREVAGDQQAVAPGAEVVVDAPATLPAVVDEARVRQVLVNLLANVRAHTPGGTVAVVRLSRPHHGGALIEVADDGSGMPDPERAFDRFHKRGSDGAGLGLAIVRAVTHAHGGRCWITSGPSGTTVHVDLPPRADPAIA</sequence>
<dbReference type="Proteomes" id="UP000606172">
    <property type="component" value="Unassembled WGS sequence"/>
</dbReference>
<keyword evidence="4" id="KW-0597">Phosphoprotein</keyword>
<comment type="subcellular location">
    <subcellularLocation>
        <location evidence="2">Cell membrane</location>
    </subcellularLocation>
</comment>
<evidence type="ECO:0000256" key="4">
    <source>
        <dbReference type="ARBA" id="ARBA00022553"/>
    </source>
</evidence>
<dbReference type="PANTHER" id="PTHR45436">
    <property type="entry name" value="SENSOR HISTIDINE KINASE YKOH"/>
    <property type="match status" value="1"/>
</dbReference>
<keyword evidence="6" id="KW-0812">Transmembrane</keyword>
<feature type="domain" description="Histidine kinase" evidence="11">
    <location>
        <begin position="245"/>
        <end position="450"/>
    </location>
</feature>
<proteinExistence type="predicted"/>
<feature type="domain" description="HAMP" evidence="12">
    <location>
        <begin position="181"/>
        <end position="230"/>
    </location>
</feature>
<dbReference type="CDD" id="cd00075">
    <property type="entry name" value="HATPase"/>
    <property type="match status" value="1"/>
</dbReference>
<dbReference type="SMART" id="SM00304">
    <property type="entry name" value="HAMP"/>
    <property type="match status" value="1"/>
</dbReference>
<evidence type="ECO:0000256" key="7">
    <source>
        <dbReference type="ARBA" id="ARBA00022777"/>
    </source>
</evidence>
<dbReference type="CDD" id="cd00082">
    <property type="entry name" value="HisKA"/>
    <property type="match status" value="1"/>
</dbReference>
<evidence type="ECO:0000313" key="13">
    <source>
        <dbReference type="EMBL" id="GII96054.1"/>
    </source>
</evidence>
<comment type="caution">
    <text evidence="13">The sequence shown here is derived from an EMBL/GenBank/DDBJ whole genome shotgun (WGS) entry which is preliminary data.</text>
</comment>
<evidence type="ECO:0000256" key="1">
    <source>
        <dbReference type="ARBA" id="ARBA00000085"/>
    </source>
</evidence>
<dbReference type="FunFam" id="1.10.287.130:FF:000001">
    <property type="entry name" value="Two-component sensor histidine kinase"/>
    <property type="match status" value="1"/>
</dbReference>
<dbReference type="SUPFAM" id="SSF55874">
    <property type="entry name" value="ATPase domain of HSP90 chaperone/DNA topoisomerase II/histidine kinase"/>
    <property type="match status" value="1"/>
</dbReference>
<dbReference type="GO" id="GO:0005886">
    <property type="term" value="C:plasma membrane"/>
    <property type="evidence" value="ECO:0007669"/>
    <property type="project" value="UniProtKB-SubCell"/>
</dbReference>
<dbReference type="Pfam" id="PF00672">
    <property type="entry name" value="HAMP"/>
    <property type="match status" value="1"/>
</dbReference>
<dbReference type="Gene3D" id="1.10.287.130">
    <property type="match status" value="1"/>
</dbReference>
<evidence type="ECO:0000256" key="3">
    <source>
        <dbReference type="ARBA" id="ARBA00012438"/>
    </source>
</evidence>
<dbReference type="SMART" id="SM00387">
    <property type="entry name" value="HATPase_c"/>
    <property type="match status" value="1"/>
</dbReference>
<evidence type="ECO:0000256" key="10">
    <source>
        <dbReference type="ARBA" id="ARBA00023136"/>
    </source>
</evidence>